<dbReference type="Pfam" id="PF02465">
    <property type="entry name" value="FliD_N"/>
    <property type="match status" value="1"/>
</dbReference>
<evidence type="ECO:0000313" key="9">
    <source>
        <dbReference type="Proteomes" id="UP000441354"/>
    </source>
</evidence>
<keyword evidence="4 5" id="KW-0975">Bacterial flagellum</keyword>
<keyword evidence="9" id="KW-1185">Reference proteome</keyword>
<keyword evidence="3 5" id="KW-0175">Coiled coil</keyword>
<name>A0A7V7RLI5_9BACI</name>
<dbReference type="GO" id="GO:0007155">
    <property type="term" value="P:cell adhesion"/>
    <property type="evidence" value="ECO:0007669"/>
    <property type="project" value="InterPro"/>
</dbReference>
<comment type="subunit">
    <text evidence="2 5">Homopentamer.</text>
</comment>
<evidence type="ECO:0000256" key="2">
    <source>
        <dbReference type="ARBA" id="ARBA00011255"/>
    </source>
</evidence>
<keyword evidence="8" id="KW-0282">Flagellum</keyword>
<feature type="coiled-coil region" evidence="5">
    <location>
        <begin position="474"/>
        <end position="501"/>
    </location>
</feature>
<comment type="function">
    <text evidence="5">Required for morphogenesis and for the elongation of the flagellar filament by facilitating polymerization of the flagellin monomers at the tip of growing filament. Forms a capping structure, which prevents flagellin subunits (transported through the central channel of the flagellum) from leaking out without polymerization at the distal end.</text>
</comment>
<dbReference type="AlphaFoldDB" id="A0A7V7RLI5"/>
<protein>
    <recommendedName>
        <fullName evidence="5">Flagellar hook-associated protein 2</fullName>
        <shortName evidence="5">HAP2</shortName>
    </recommendedName>
    <alternativeName>
        <fullName evidence="5">Flagellar cap protein</fullName>
    </alternativeName>
</protein>
<dbReference type="EMBL" id="WBOT01000003">
    <property type="protein sequence ID" value="KAB2332674.1"/>
    <property type="molecule type" value="Genomic_DNA"/>
</dbReference>
<keyword evidence="8" id="KW-0966">Cell projection</keyword>
<dbReference type="GO" id="GO:0005576">
    <property type="term" value="C:extracellular region"/>
    <property type="evidence" value="ECO:0007669"/>
    <property type="project" value="UniProtKB-SubCell"/>
</dbReference>
<dbReference type="PANTHER" id="PTHR30288">
    <property type="entry name" value="FLAGELLAR CAP/ASSEMBLY PROTEIN FLID"/>
    <property type="match status" value="1"/>
</dbReference>
<dbReference type="InterPro" id="IPR040026">
    <property type="entry name" value="FliD"/>
</dbReference>
<dbReference type="InterPro" id="IPR010809">
    <property type="entry name" value="FliD_C"/>
</dbReference>
<dbReference type="Proteomes" id="UP000441354">
    <property type="component" value="Unassembled WGS sequence"/>
</dbReference>
<dbReference type="GO" id="GO:0071973">
    <property type="term" value="P:bacterial-type flagellum-dependent cell motility"/>
    <property type="evidence" value="ECO:0007669"/>
    <property type="project" value="TreeGrafter"/>
</dbReference>
<evidence type="ECO:0000259" key="6">
    <source>
        <dbReference type="Pfam" id="PF02465"/>
    </source>
</evidence>
<proteinExistence type="inferred from homology"/>
<dbReference type="Pfam" id="PF07195">
    <property type="entry name" value="FliD_C"/>
    <property type="match status" value="1"/>
</dbReference>
<comment type="subcellular location">
    <subcellularLocation>
        <location evidence="5">Secreted</location>
    </subcellularLocation>
    <subcellularLocation>
        <location evidence="5">Bacterial flagellum</location>
    </subcellularLocation>
</comment>
<comment type="caution">
    <text evidence="8">The sequence shown here is derived from an EMBL/GenBank/DDBJ whole genome shotgun (WGS) entry which is preliminary data.</text>
</comment>
<reference evidence="8 9" key="1">
    <citation type="journal article" date="2014" name="Arch. Microbiol.">
        <title>Bacillus mesophilum sp. nov., strain IITR-54T, a novel 4-chlorobiphenyl dechlorinating bacterium.</title>
        <authorList>
            <person name="Manickam N."/>
            <person name="Singh N.K."/>
            <person name="Bajaj A."/>
            <person name="Kumar R.M."/>
            <person name="Kaur G."/>
            <person name="Kaur N."/>
            <person name="Bala M."/>
            <person name="Kumar A."/>
            <person name="Mayilraj S."/>
        </authorList>
    </citation>
    <scope>NUCLEOTIDE SEQUENCE [LARGE SCALE GENOMIC DNA]</scope>
    <source>
        <strain evidence="8 9">IITR-54</strain>
    </source>
</reference>
<dbReference type="RefSeq" id="WP_151573972.1">
    <property type="nucleotide sequence ID" value="NZ_WBOT01000003.1"/>
</dbReference>
<feature type="domain" description="Flagellar hook-associated protein 2 C-terminal" evidence="7">
    <location>
        <begin position="422"/>
        <end position="685"/>
    </location>
</feature>
<sequence>MPSIRFGGIASGLDTESIIKDMMRVERLPVDKLKQKKQTIEWQRDSYREMNLLLTSFRDKTLNMRLQSTYTTKITNSSNADKVTATAQSTSGNVSYTLSKVKQLATSATNSSANKISASQTDKISTTDKLYSMQDKLQNGAFEWKSTGDSINEQVNVDVAGKDFSLKKSLSGSIEEIKSVSVSGTDYTVVENIEDLTAGENQVFVDKSTGKMSFSNELSANSQIDVSYTSVVKDTVTLSNTGNEVNLSHVGITDLTSGAITVKSYVKDADGNIQKDANGNPIENSRMFTQADSPDNLGEDEFYLDKETGKLTFGTQLDSGSRVEASYHHNYFDFEMSTYNESGEKVSESFQFDGKVTLTKVMDTVNKSELGVNMFYDEFSDKVTMTRTKTGNFNEAGNEIQFTGSFLTTGLQLSEANEAGGVNAQFTLNGLETERTSNNFTVNGVTFTLKDTFDSTVGDPPVTVSVQNDTSKALDNIKKFVEDYNELIDKLQGKMKEEKFRDYAPLTDEEREALSDDEIEKWEDKARSGLLRNDQTLSSLLNKMRSDFYTPVAGQSDSMFSQLSAIGITTTANYLDGGKLQINEEKLKEALEKDADGVYNLFAADGPTSSEQGIARRLRDSLSNTITTITQRAGNGMQTNSQFTLGKNLDEINSRITDMEARLTEKEDRFWKQFTAMETAMQRMNDQMNYMMSQLGMSTNA</sequence>
<evidence type="ECO:0000313" key="8">
    <source>
        <dbReference type="EMBL" id="KAB2332674.1"/>
    </source>
</evidence>
<keyword evidence="5" id="KW-0964">Secreted</keyword>
<dbReference type="GO" id="GO:0009421">
    <property type="term" value="C:bacterial-type flagellum filament cap"/>
    <property type="evidence" value="ECO:0007669"/>
    <property type="project" value="InterPro"/>
</dbReference>
<evidence type="ECO:0000256" key="4">
    <source>
        <dbReference type="ARBA" id="ARBA00023143"/>
    </source>
</evidence>
<dbReference type="GO" id="GO:0009424">
    <property type="term" value="C:bacterial-type flagellum hook"/>
    <property type="evidence" value="ECO:0007669"/>
    <property type="project" value="UniProtKB-UniRule"/>
</dbReference>
<evidence type="ECO:0000256" key="3">
    <source>
        <dbReference type="ARBA" id="ARBA00023054"/>
    </source>
</evidence>
<evidence type="ECO:0000256" key="1">
    <source>
        <dbReference type="ARBA" id="ARBA00009764"/>
    </source>
</evidence>
<dbReference type="InterPro" id="IPR003481">
    <property type="entry name" value="FliD_N"/>
</dbReference>
<organism evidence="8 9">
    <name type="scientific">Bacillus mesophilum</name>
    <dbReference type="NCBI Taxonomy" id="1071718"/>
    <lineage>
        <taxon>Bacteria</taxon>
        <taxon>Bacillati</taxon>
        <taxon>Bacillota</taxon>
        <taxon>Bacilli</taxon>
        <taxon>Bacillales</taxon>
        <taxon>Bacillaceae</taxon>
        <taxon>Bacillus</taxon>
    </lineage>
</organism>
<comment type="similarity">
    <text evidence="1 5">Belongs to the FliD family.</text>
</comment>
<evidence type="ECO:0000259" key="7">
    <source>
        <dbReference type="Pfam" id="PF07195"/>
    </source>
</evidence>
<keyword evidence="8" id="KW-0969">Cilium</keyword>
<dbReference type="OrthoDB" id="9776025at2"/>
<evidence type="ECO:0000256" key="5">
    <source>
        <dbReference type="RuleBase" id="RU362066"/>
    </source>
</evidence>
<feature type="domain" description="Flagellar hook-associated protein 2 N-terminal" evidence="6">
    <location>
        <begin position="11"/>
        <end position="107"/>
    </location>
</feature>
<accession>A0A7V7RLI5</accession>
<dbReference type="PANTHER" id="PTHR30288:SF0">
    <property type="entry name" value="FLAGELLAR HOOK-ASSOCIATED PROTEIN 2"/>
    <property type="match status" value="1"/>
</dbReference>
<gene>
    <name evidence="8" type="primary">fliD</name>
    <name evidence="8" type="ORF">F7732_11325</name>
</gene>